<evidence type="ECO:0000313" key="1">
    <source>
        <dbReference type="EMBL" id="GIY59587.1"/>
    </source>
</evidence>
<gene>
    <name evidence="1" type="ORF">CEXT_574541</name>
</gene>
<comment type="caution">
    <text evidence="1">The sequence shown here is derived from an EMBL/GenBank/DDBJ whole genome shotgun (WGS) entry which is preliminary data.</text>
</comment>
<evidence type="ECO:0000313" key="2">
    <source>
        <dbReference type="Proteomes" id="UP001054945"/>
    </source>
</evidence>
<proteinExistence type="predicted"/>
<evidence type="ECO:0008006" key="3">
    <source>
        <dbReference type="Google" id="ProtNLM"/>
    </source>
</evidence>
<protein>
    <recommendedName>
        <fullName evidence="3">Secreted protein</fullName>
    </recommendedName>
</protein>
<dbReference type="EMBL" id="BPLR01013217">
    <property type="protein sequence ID" value="GIY59587.1"/>
    <property type="molecule type" value="Genomic_DNA"/>
</dbReference>
<name>A0AAV4UNP7_CAEEX</name>
<keyword evidence="2" id="KW-1185">Reference proteome</keyword>
<sequence length="82" mass="9337">MPSFFKLVLQEALHFLLHHLNESNFQTCPQPFLHTRNRGVLSSFGLQHFSMVCPTVEGTFRPQRVNVINGSGVAEQSKLVRE</sequence>
<dbReference type="Proteomes" id="UP001054945">
    <property type="component" value="Unassembled WGS sequence"/>
</dbReference>
<dbReference type="AlphaFoldDB" id="A0AAV4UNP7"/>
<reference evidence="1 2" key="1">
    <citation type="submission" date="2021-06" db="EMBL/GenBank/DDBJ databases">
        <title>Caerostris extrusa draft genome.</title>
        <authorList>
            <person name="Kono N."/>
            <person name="Arakawa K."/>
        </authorList>
    </citation>
    <scope>NUCLEOTIDE SEQUENCE [LARGE SCALE GENOMIC DNA]</scope>
</reference>
<accession>A0AAV4UNP7</accession>
<organism evidence="1 2">
    <name type="scientific">Caerostris extrusa</name>
    <name type="common">Bark spider</name>
    <name type="synonym">Caerostris bankana</name>
    <dbReference type="NCBI Taxonomy" id="172846"/>
    <lineage>
        <taxon>Eukaryota</taxon>
        <taxon>Metazoa</taxon>
        <taxon>Ecdysozoa</taxon>
        <taxon>Arthropoda</taxon>
        <taxon>Chelicerata</taxon>
        <taxon>Arachnida</taxon>
        <taxon>Araneae</taxon>
        <taxon>Araneomorphae</taxon>
        <taxon>Entelegynae</taxon>
        <taxon>Araneoidea</taxon>
        <taxon>Araneidae</taxon>
        <taxon>Caerostris</taxon>
    </lineage>
</organism>